<feature type="compositionally biased region" description="Polar residues" evidence="1">
    <location>
        <begin position="74"/>
        <end position="98"/>
    </location>
</feature>
<proteinExistence type="predicted"/>
<organism evidence="4 5">
    <name type="scientific">Enterococcus mundtii</name>
    <dbReference type="NCBI Taxonomy" id="53346"/>
    <lineage>
        <taxon>Bacteria</taxon>
        <taxon>Bacillati</taxon>
        <taxon>Bacillota</taxon>
        <taxon>Bacilli</taxon>
        <taxon>Lactobacillales</taxon>
        <taxon>Enterococcaceae</taxon>
        <taxon>Enterococcus</taxon>
    </lineage>
</organism>
<protein>
    <recommendedName>
        <fullName evidence="3">Type VII secretion system protein EssD-like domain-containing protein</fullName>
    </recommendedName>
</protein>
<feature type="transmembrane region" description="Helical" evidence="2">
    <location>
        <begin position="7"/>
        <end position="28"/>
    </location>
</feature>
<gene>
    <name evidence="4" type="ORF">BTN92_11220</name>
</gene>
<dbReference type="RefSeq" id="WP_010735700.1">
    <property type="nucleotide sequence ID" value="NZ_BQWJ01000003.1"/>
</dbReference>
<sequence length="270" mass="29666">MKNLKKLWGTLISIVVFGAIGFIGMDLLNVEQPISSDYSESSYTASIESESGVSTDQRSNMNTYSMESSDKPVESTSKSEATITSSIPDSSEPRNNGLPQEEDLAPTGNNPGPQELGTASFDVAELSTNKGWIEYHELDRLGRPTGADALLEKSMINTGTSANRDIRPPGFISGPRYDHSRGHLIAKQFGGSGDDERNLVTLFQFPVNDPYMNYYELKIRKALNHGETVRYRVTPHYVGDELIPESVELEAKGTGNNPTIDFTVLIPNKK</sequence>
<reference evidence="4 5" key="1">
    <citation type="submission" date="2016-12" db="EMBL/GenBank/DDBJ databases">
        <authorList>
            <person name="Song W.-J."/>
            <person name="Kurnit D.M."/>
        </authorList>
    </citation>
    <scope>NUCLEOTIDE SEQUENCE [LARGE SCALE GENOMIC DNA]</scope>
    <source>
        <strain evidence="4 5">CGB1038-1_S1</strain>
    </source>
</reference>
<dbReference type="Pfam" id="PF13930">
    <property type="entry name" value="Endonuclea_NS_2"/>
    <property type="match status" value="1"/>
</dbReference>
<dbReference type="InterPro" id="IPR044929">
    <property type="entry name" value="DNA/RNA_non-sp_Endonuclease_sf"/>
</dbReference>
<evidence type="ECO:0000256" key="1">
    <source>
        <dbReference type="SAM" id="MobiDB-lite"/>
    </source>
</evidence>
<dbReference type="Gene3D" id="3.40.570.10">
    <property type="entry name" value="Extracellular Endonuclease, subunit A"/>
    <property type="match status" value="1"/>
</dbReference>
<evidence type="ECO:0000259" key="3">
    <source>
        <dbReference type="Pfam" id="PF13930"/>
    </source>
</evidence>
<comment type="caution">
    <text evidence="4">The sequence shown here is derived from an EMBL/GenBank/DDBJ whole genome shotgun (WGS) entry which is preliminary data.</text>
</comment>
<evidence type="ECO:0000256" key="2">
    <source>
        <dbReference type="SAM" id="Phobius"/>
    </source>
</evidence>
<keyword evidence="2" id="KW-1133">Transmembrane helix</keyword>
<keyword evidence="2" id="KW-0812">Transmembrane</keyword>
<evidence type="ECO:0000313" key="4">
    <source>
        <dbReference type="EMBL" id="ONN42084.1"/>
    </source>
</evidence>
<evidence type="ECO:0000313" key="5">
    <source>
        <dbReference type="Proteomes" id="UP000189299"/>
    </source>
</evidence>
<name>A0A1V2UFI3_ENTMU</name>
<feature type="compositionally biased region" description="Polar residues" evidence="1">
    <location>
        <begin position="47"/>
        <end position="67"/>
    </location>
</feature>
<dbReference type="Proteomes" id="UP000189299">
    <property type="component" value="Unassembled WGS sequence"/>
</dbReference>
<feature type="region of interest" description="Disordered" evidence="1">
    <location>
        <begin position="47"/>
        <end position="117"/>
    </location>
</feature>
<feature type="domain" description="Type VII secretion system protein EssD-like" evidence="3">
    <location>
        <begin position="130"/>
        <end position="253"/>
    </location>
</feature>
<dbReference type="EMBL" id="MSTR01000011">
    <property type="protein sequence ID" value="ONN42084.1"/>
    <property type="molecule type" value="Genomic_DNA"/>
</dbReference>
<accession>A0A1V2UFI3</accession>
<dbReference type="InterPro" id="IPR044927">
    <property type="entry name" value="Endonuclea_NS_2"/>
</dbReference>
<dbReference type="STRING" id="53346.A5802_000778"/>
<keyword evidence="2" id="KW-0472">Membrane</keyword>
<dbReference type="OrthoDB" id="9783680at2"/>
<dbReference type="AlphaFoldDB" id="A0A1V2UFI3"/>